<dbReference type="EMBL" id="CP141614">
    <property type="protein sequence ID" value="WRP14514.1"/>
    <property type="molecule type" value="Genomic_DNA"/>
</dbReference>
<evidence type="ECO:0000259" key="2">
    <source>
        <dbReference type="Pfam" id="PF01609"/>
    </source>
</evidence>
<reference evidence="4" key="1">
    <citation type="submission" date="2023-12" db="EMBL/GenBank/DDBJ databases">
        <title>Novel isolates from deep terrestrial aquifers shed light on the physiology and ecology of the class Limnochordia.</title>
        <authorList>
            <person name="Karnachuk O.V."/>
            <person name="Lukina A.P."/>
            <person name="Avakyan M.R."/>
            <person name="Kadnikov V."/>
            <person name="Begmatov S."/>
            <person name="Beletsky A.V."/>
            <person name="Mardanov A.V."/>
            <person name="Ravin N.V."/>
        </authorList>
    </citation>
    <scope>NUCLEOTIDE SEQUENCE [LARGE SCALE GENOMIC DNA]</scope>
    <source>
        <strain evidence="4">LN</strain>
    </source>
</reference>
<sequence length="452" mass="51418">MARTRDQGVLQPMGATPSHRRVRQFAAYMASTFCLGRHLRGLRDRRRRVEVPGFVIGCVLLVGLALRARSMMELERWVRAGAFRKLVGRHRLPLRDCLRDWAMAADVASAWAINDAILATARKNKTFRGGSVHGWHVVALDGTEVLRTQARCCAACQVYRHRDGRVEYAHRVVAAQTVRWRHGDEGDYPSRCKGRDVPPVVWGMEPQRPKEGEVDAALRLLRRLQGTHGHFCDVVTVDALYAQAPFLEAVRALGLHVVVRLKDERYAVVQDAAGLRRGRRYGEAFVTRIGSFQVEVRVWDSPELTSWEGLKHPIRVVYAEEELSWTEHQGTAVWHCKALRILEVATTLSPAEASGRVVWEIARSRWGVENEGFRQLKQEWHLDHGFLHHPTGMQVLWALLAAGYNLFQLFLARRIRRRGPWEQTERGVAERLRAELLIGEGPLGLYLVPDTS</sequence>
<accession>A0ABZ1BNV3</accession>
<dbReference type="SUPFAM" id="SSF53098">
    <property type="entry name" value="Ribonuclease H-like"/>
    <property type="match status" value="1"/>
</dbReference>
<dbReference type="InterPro" id="IPR002559">
    <property type="entry name" value="Transposase_11"/>
</dbReference>
<proteinExistence type="predicted"/>
<name>A0ABZ1BNV3_9FIRM</name>
<dbReference type="Proteomes" id="UP001333102">
    <property type="component" value="Chromosome"/>
</dbReference>
<evidence type="ECO:0000256" key="1">
    <source>
        <dbReference type="SAM" id="Phobius"/>
    </source>
</evidence>
<dbReference type="Pfam" id="PF01609">
    <property type="entry name" value="DDE_Tnp_1"/>
    <property type="match status" value="1"/>
</dbReference>
<keyword evidence="1" id="KW-0472">Membrane</keyword>
<gene>
    <name evidence="3" type="ORF">VLY81_14025</name>
</gene>
<dbReference type="InterPro" id="IPR012337">
    <property type="entry name" value="RNaseH-like_sf"/>
</dbReference>
<keyword evidence="1" id="KW-0812">Transmembrane</keyword>
<protein>
    <submittedName>
        <fullName evidence="3">Transposase</fullName>
    </submittedName>
</protein>
<evidence type="ECO:0000313" key="3">
    <source>
        <dbReference type="EMBL" id="WRP14514.1"/>
    </source>
</evidence>
<keyword evidence="1" id="KW-1133">Transmembrane helix</keyword>
<feature type="domain" description="Transposase IS4-like" evidence="2">
    <location>
        <begin position="210"/>
        <end position="406"/>
    </location>
</feature>
<evidence type="ECO:0000313" key="4">
    <source>
        <dbReference type="Proteomes" id="UP001333102"/>
    </source>
</evidence>
<keyword evidence="4" id="KW-1185">Reference proteome</keyword>
<organism evidence="3 4">
    <name type="scientific">Geochorda subterranea</name>
    <dbReference type="NCBI Taxonomy" id="3109564"/>
    <lineage>
        <taxon>Bacteria</taxon>
        <taxon>Bacillati</taxon>
        <taxon>Bacillota</taxon>
        <taxon>Limnochordia</taxon>
        <taxon>Limnochordales</taxon>
        <taxon>Geochordaceae</taxon>
        <taxon>Geochorda</taxon>
    </lineage>
</organism>
<feature type="transmembrane region" description="Helical" evidence="1">
    <location>
        <begin position="49"/>
        <end position="66"/>
    </location>
</feature>
<dbReference type="RefSeq" id="WP_324668856.1">
    <property type="nucleotide sequence ID" value="NZ_CP141614.1"/>
</dbReference>